<dbReference type="Pfam" id="PF00425">
    <property type="entry name" value="Chorismate_bind"/>
    <property type="match status" value="1"/>
</dbReference>
<dbReference type="InterPro" id="IPR005801">
    <property type="entry name" value="ADC_synthase"/>
</dbReference>
<keyword evidence="2 5" id="KW-0808">Transferase</keyword>
<name>A0ABV7HQM8_9GAMM</name>
<dbReference type="PRINTS" id="PR00095">
    <property type="entry name" value="ANTSNTHASEI"/>
</dbReference>
<keyword evidence="6" id="KW-1185">Reference proteome</keyword>
<evidence type="ECO:0000256" key="1">
    <source>
        <dbReference type="ARBA" id="ARBA00013139"/>
    </source>
</evidence>
<feature type="domain" description="Anthranilate synthase component I N-terminal" evidence="4">
    <location>
        <begin position="18"/>
        <end position="151"/>
    </location>
</feature>
<dbReference type="PANTHER" id="PTHR11236:SF50">
    <property type="entry name" value="AMINODEOXYCHORISMATE SYNTHASE COMPONENT 1"/>
    <property type="match status" value="1"/>
</dbReference>
<gene>
    <name evidence="5" type="primary">pabB</name>
    <name evidence="5" type="ORF">ACFOEB_07460</name>
</gene>
<dbReference type="PANTHER" id="PTHR11236">
    <property type="entry name" value="AMINOBENZOATE/ANTHRANILATE SYNTHASE"/>
    <property type="match status" value="1"/>
</dbReference>
<dbReference type="Proteomes" id="UP001595548">
    <property type="component" value="Unassembled WGS sequence"/>
</dbReference>
<sequence>MLDQPQVVELPYQRDSVVFFTALKSLPDPIWLDSCQPMSQQGRYDILAAAPHSRVTTRGDITTIVRHGDTSQSQEDPFRLLEQLLPTPCEAAVLDGEALPFCGGALGYFGYDLGRRLESIPAHAEADLSLPDMHFGLYSWAVISDHQRQKSVLVAQPEVDTRPVLARLTAQHDLKLILEYDSKSLNISDFEGCSDKQHYFQKFDSIQKHILEGDCYQVNFAQRFSATYQGDPLAGYLALRAQLPSPFAGYVPLENGALLCLSPERFIACDDGIATTSPIKGTIARGCTPEEDKKHQVTLSNSDKDRAENLMIVDLLRNDLSKTCREVKTPALFELQSFANVHHLVSTITGRLRTGVSSLDVLRAAFPGGSITGAPKVRAMSIIDELEPYRRGPYCGSLGYISACGRMDSNIAIRTVICDQGQMHCYGGGGIVADSDAESEYQESITKVALLLRTLEREFGRL</sequence>
<organism evidence="5 6">
    <name type="scientific">Gilvimarinus japonicus</name>
    <dbReference type="NCBI Taxonomy" id="1796469"/>
    <lineage>
        <taxon>Bacteria</taxon>
        <taxon>Pseudomonadati</taxon>
        <taxon>Pseudomonadota</taxon>
        <taxon>Gammaproteobacteria</taxon>
        <taxon>Cellvibrionales</taxon>
        <taxon>Cellvibrionaceae</taxon>
        <taxon>Gilvimarinus</taxon>
    </lineage>
</organism>
<dbReference type="InterPro" id="IPR019999">
    <property type="entry name" value="Anth_synth_I-like"/>
</dbReference>
<dbReference type="NCBIfam" id="TIGR00553">
    <property type="entry name" value="pabB"/>
    <property type="match status" value="1"/>
</dbReference>
<evidence type="ECO:0000259" key="4">
    <source>
        <dbReference type="Pfam" id="PF04715"/>
    </source>
</evidence>
<dbReference type="SUPFAM" id="SSF56322">
    <property type="entry name" value="ADC synthase"/>
    <property type="match status" value="1"/>
</dbReference>
<evidence type="ECO:0000313" key="5">
    <source>
        <dbReference type="EMBL" id="MFC3155033.1"/>
    </source>
</evidence>
<accession>A0ABV7HQM8</accession>
<evidence type="ECO:0000256" key="2">
    <source>
        <dbReference type="ARBA" id="ARBA00022679"/>
    </source>
</evidence>
<evidence type="ECO:0000259" key="3">
    <source>
        <dbReference type="Pfam" id="PF00425"/>
    </source>
</evidence>
<dbReference type="EMBL" id="JBHRTL010000006">
    <property type="protein sequence ID" value="MFC3155033.1"/>
    <property type="molecule type" value="Genomic_DNA"/>
</dbReference>
<dbReference type="InterPro" id="IPR005802">
    <property type="entry name" value="ADC_synth_comp_1"/>
</dbReference>
<dbReference type="GO" id="GO:0046820">
    <property type="term" value="F:4-amino-4-deoxychorismate synthase activity"/>
    <property type="evidence" value="ECO:0007669"/>
    <property type="project" value="UniProtKB-EC"/>
</dbReference>
<dbReference type="Gene3D" id="3.60.120.10">
    <property type="entry name" value="Anthranilate synthase"/>
    <property type="match status" value="1"/>
</dbReference>
<dbReference type="InterPro" id="IPR015890">
    <property type="entry name" value="Chorismate_C"/>
</dbReference>
<dbReference type="EC" id="2.6.1.85" evidence="1"/>
<evidence type="ECO:0000313" key="6">
    <source>
        <dbReference type="Proteomes" id="UP001595548"/>
    </source>
</evidence>
<reference evidence="6" key="1">
    <citation type="journal article" date="2019" name="Int. J. Syst. Evol. Microbiol.">
        <title>The Global Catalogue of Microorganisms (GCM) 10K type strain sequencing project: providing services to taxonomists for standard genome sequencing and annotation.</title>
        <authorList>
            <consortium name="The Broad Institute Genomics Platform"/>
            <consortium name="The Broad Institute Genome Sequencing Center for Infectious Disease"/>
            <person name="Wu L."/>
            <person name="Ma J."/>
        </authorList>
    </citation>
    <scope>NUCLEOTIDE SEQUENCE [LARGE SCALE GENOMIC DNA]</scope>
    <source>
        <strain evidence="6">KCTC 52141</strain>
    </source>
</reference>
<dbReference type="RefSeq" id="WP_382415550.1">
    <property type="nucleotide sequence ID" value="NZ_AP031500.1"/>
</dbReference>
<protein>
    <recommendedName>
        <fullName evidence="1">aminodeoxychorismate synthase</fullName>
        <ecNumber evidence="1">2.6.1.85</ecNumber>
    </recommendedName>
</protein>
<comment type="caution">
    <text evidence="5">The sequence shown here is derived from an EMBL/GenBank/DDBJ whole genome shotgun (WGS) entry which is preliminary data.</text>
</comment>
<dbReference type="Pfam" id="PF04715">
    <property type="entry name" value="Anth_synt_I_N"/>
    <property type="match status" value="1"/>
</dbReference>
<feature type="domain" description="Chorismate-utilising enzyme C-terminal" evidence="3">
    <location>
        <begin position="195"/>
        <end position="447"/>
    </location>
</feature>
<dbReference type="InterPro" id="IPR006805">
    <property type="entry name" value="Anth_synth_I_N"/>
</dbReference>
<proteinExistence type="predicted"/>
<keyword evidence="5" id="KW-0032">Aminotransferase</keyword>